<evidence type="ECO:0000259" key="9">
    <source>
        <dbReference type="SMART" id="SM00481"/>
    </source>
</evidence>
<evidence type="ECO:0000256" key="4">
    <source>
        <dbReference type="ARBA" id="ARBA00022605"/>
    </source>
</evidence>
<dbReference type="InterPro" id="IPR016195">
    <property type="entry name" value="Pol/histidinol_Pase-like"/>
</dbReference>
<accession>A0ABR7GIP6</accession>
<dbReference type="NCBIfam" id="TIGR01856">
    <property type="entry name" value="hisJ_fam"/>
    <property type="match status" value="1"/>
</dbReference>
<keyword evidence="5 8" id="KW-0378">Hydrolase</keyword>
<evidence type="ECO:0000313" key="11">
    <source>
        <dbReference type="Proteomes" id="UP000643810"/>
    </source>
</evidence>
<evidence type="ECO:0000256" key="3">
    <source>
        <dbReference type="ARBA" id="ARBA00013085"/>
    </source>
</evidence>
<dbReference type="PANTHER" id="PTHR21039:SF0">
    <property type="entry name" value="HISTIDINOL-PHOSPHATASE"/>
    <property type="match status" value="1"/>
</dbReference>
<keyword evidence="11" id="KW-1185">Reference proteome</keyword>
<comment type="catalytic activity">
    <reaction evidence="7 8">
        <text>L-histidinol phosphate + H2O = L-histidinol + phosphate</text>
        <dbReference type="Rhea" id="RHEA:14465"/>
        <dbReference type="ChEBI" id="CHEBI:15377"/>
        <dbReference type="ChEBI" id="CHEBI:43474"/>
        <dbReference type="ChEBI" id="CHEBI:57699"/>
        <dbReference type="ChEBI" id="CHEBI:57980"/>
        <dbReference type="EC" id="3.1.3.15"/>
    </reaction>
</comment>
<dbReference type="InterPro" id="IPR004013">
    <property type="entry name" value="PHP_dom"/>
</dbReference>
<name>A0ABR7GIP6_9FIRM</name>
<comment type="similarity">
    <text evidence="2 8">Belongs to the PHP hydrolase family. HisK subfamily.</text>
</comment>
<dbReference type="EMBL" id="JACOPG010000004">
    <property type="protein sequence ID" value="MBC5687159.1"/>
    <property type="molecule type" value="Genomic_DNA"/>
</dbReference>
<proteinExistence type="inferred from homology"/>
<keyword evidence="6 8" id="KW-0368">Histidine biosynthesis</keyword>
<dbReference type="SMART" id="SM00481">
    <property type="entry name" value="POLIIIAc"/>
    <property type="match status" value="1"/>
</dbReference>
<protein>
    <recommendedName>
        <fullName evidence="3 8">Histidinol-phosphatase</fullName>
        <shortName evidence="8">HolPase</shortName>
        <ecNumber evidence="3 8">3.1.3.15</ecNumber>
    </recommendedName>
</protein>
<dbReference type="InterPro" id="IPR010140">
    <property type="entry name" value="Histidinol_P_phosphatase_HisJ"/>
</dbReference>
<dbReference type="Proteomes" id="UP000643810">
    <property type="component" value="Unassembled WGS sequence"/>
</dbReference>
<evidence type="ECO:0000256" key="1">
    <source>
        <dbReference type="ARBA" id="ARBA00004970"/>
    </source>
</evidence>
<evidence type="ECO:0000256" key="6">
    <source>
        <dbReference type="ARBA" id="ARBA00023102"/>
    </source>
</evidence>
<gene>
    <name evidence="10" type="ORF">H8R94_11195</name>
</gene>
<dbReference type="SUPFAM" id="SSF89550">
    <property type="entry name" value="PHP domain-like"/>
    <property type="match status" value="1"/>
</dbReference>
<keyword evidence="4 8" id="KW-0028">Amino-acid biosynthesis</keyword>
<organism evidence="10 11">
    <name type="scientific">Roseburia lenta</name>
    <dbReference type="NCBI Taxonomy" id="2763061"/>
    <lineage>
        <taxon>Bacteria</taxon>
        <taxon>Bacillati</taxon>
        <taxon>Bacillota</taxon>
        <taxon>Clostridia</taxon>
        <taxon>Lachnospirales</taxon>
        <taxon>Lachnospiraceae</taxon>
        <taxon>Roseburia</taxon>
    </lineage>
</organism>
<dbReference type="Pfam" id="PF02811">
    <property type="entry name" value="PHP"/>
    <property type="match status" value="1"/>
</dbReference>
<dbReference type="RefSeq" id="WP_186854678.1">
    <property type="nucleotide sequence ID" value="NZ_JACOPG010000004.1"/>
</dbReference>
<comment type="caution">
    <text evidence="10">The sequence shown here is derived from an EMBL/GenBank/DDBJ whole genome shotgun (WGS) entry which is preliminary data.</text>
</comment>
<dbReference type="InterPro" id="IPR003141">
    <property type="entry name" value="Pol/His_phosphatase_N"/>
</dbReference>
<reference evidence="10 11" key="1">
    <citation type="submission" date="2020-08" db="EMBL/GenBank/DDBJ databases">
        <title>Genome public.</title>
        <authorList>
            <person name="Liu C."/>
            <person name="Sun Q."/>
        </authorList>
    </citation>
    <scope>NUCLEOTIDE SEQUENCE [LARGE SCALE GENOMIC DNA]</scope>
    <source>
        <strain evidence="10 11">NSJ-9</strain>
    </source>
</reference>
<evidence type="ECO:0000256" key="2">
    <source>
        <dbReference type="ARBA" id="ARBA00009152"/>
    </source>
</evidence>
<dbReference type="EC" id="3.1.3.15" evidence="3 8"/>
<comment type="pathway">
    <text evidence="1 8">Amino-acid biosynthesis; L-histidine biosynthesis; L-histidine from 5-phospho-alpha-D-ribose 1-diphosphate: step 8/9.</text>
</comment>
<evidence type="ECO:0000256" key="7">
    <source>
        <dbReference type="ARBA" id="ARBA00049158"/>
    </source>
</evidence>
<evidence type="ECO:0000313" key="10">
    <source>
        <dbReference type="EMBL" id="MBC5687159.1"/>
    </source>
</evidence>
<dbReference type="Gene3D" id="3.20.20.140">
    <property type="entry name" value="Metal-dependent hydrolases"/>
    <property type="match status" value="1"/>
</dbReference>
<sequence>MKLWDNHMHCHFSGDSDADPLDMIEKARQLGLSGITFTDHLDLDYKEEPHLFDLDLDACEKAMPALQKEAAPFFVLHGLELGLQPHLAQKHADLLASYAFDYVIGSVHVVHTRDPYYPVYFERRDPAEAYTEYYQAVYENLAAFHNFDALGHLDYVFRYGPQDPAQPYDTYTPYAPLIDDILRFLIAHDIALEVNTGAFRCGLSVPNPCPQILKRYHELGGKLITIGADAHNPSDIALGFDRLPGFLASCGFDEYMVYLHRVPHPHSIY</sequence>
<evidence type="ECO:0000256" key="8">
    <source>
        <dbReference type="RuleBase" id="RU366003"/>
    </source>
</evidence>
<dbReference type="PANTHER" id="PTHR21039">
    <property type="entry name" value="HISTIDINOL PHOSPHATASE-RELATED"/>
    <property type="match status" value="1"/>
</dbReference>
<feature type="domain" description="Polymerase/histidinol phosphatase N-terminal" evidence="9">
    <location>
        <begin position="4"/>
        <end position="85"/>
    </location>
</feature>
<evidence type="ECO:0000256" key="5">
    <source>
        <dbReference type="ARBA" id="ARBA00022801"/>
    </source>
</evidence>